<organism evidence="1 2">
    <name type="scientific">Choiromyces venosus 120613-1</name>
    <dbReference type="NCBI Taxonomy" id="1336337"/>
    <lineage>
        <taxon>Eukaryota</taxon>
        <taxon>Fungi</taxon>
        <taxon>Dikarya</taxon>
        <taxon>Ascomycota</taxon>
        <taxon>Pezizomycotina</taxon>
        <taxon>Pezizomycetes</taxon>
        <taxon>Pezizales</taxon>
        <taxon>Tuberaceae</taxon>
        <taxon>Choiromyces</taxon>
    </lineage>
</organism>
<name>A0A3N4JPQ8_9PEZI</name>
<reference evidence="1 2" key="1">
    <citation type="journal article" date="2018" name="Nat. Ecol. Evol.">
        <title>Pezizomycetes genomes reveal the molecular basis of ectomycorrhizal truffle lifestyle.</title>
        <authorList>
            <person name="Murat C."/>
            <person name="Payen T."/>
            <person name="Noel B."/>
            <person name="Kuo A."/>
            <person name="Morin E."/>
            <person name="Chen J."/>
            <person name="Kohler A."/>
            <person name="Krizsan K."/>
            <person name="Balestrini R."/>
            <person name="Da Silva C."/>
            <person name="Montanini B."/>
            <person name="Hainaut M."/>
            <person name="Levati E."/>
            <person name="Barry K.W."/>
            <person name="Belfiori B."/>
            <person name="Cichocki N."/>
            <person name="Clum A."/>
            <person name="Dockter R.B."/>
            <person name="Fauchery L."/>
            <person name="Guy J."/>
            <person name="Iotti M."/>
            <person name="Le Tacon F."/>
            <person name="Lindquist E.A."/>
            <person name="Lipzen A."/>
            <person name="Malagnac F."/>
            <person name="Mello A."/>
            <person name="Molinier V."/>
            <person name="Miyauchi S."/>
            <person name="Poulain J."/>
            <person name="Riccioni C."/>
            <person name="Rubini A."/>
            <person name="Sitrit Y."/>
            <person name="Splivallo R."/>
            <person name="Traeger S."/>
            <person name="Wang M."/>
            <person name="Zifcakova L."/>
            <person name="Wipf D."/>
            <person name="Zambonelli A."/>
            <person name="Paolocci F."/>
            <person name="Nowrousian M."/>
            <person name="Ottonello S."/>
            <person name="Baldrian P."/>
            <person name="Spatafora J.W."/>
            <person name="Henrissat B."/>
            <person name="Nagy L.G."/>
            <person name="Aury J.M."/>
            <person name="Wincker P."/>
            <person name="Grigoriev I.V."/>
            <person name="Bonfante P."/>
            <person name="Martin F.M."/>
        </authorList>
    </citation>
    <scope>NUCLEOTIDE SEQUENCE [LARGE SCALE GENOMIC DNA]</scope>
    <source>
        <strain evidence="1 2">120613-1</strain>
    </source>
</reference>
<proteinExistence type="predicted"/>
<gene>
    <name evidence="1" type="ORF">L873DRAFT_823006</name>
</gene>
<dbReference type="Proteomes" id="UP000276215">
    <property type="component" value="Unassembled WGS sequence"/>
</dbReference>
<evidence type="ECO:0000313" key="1">
    <source>
        <dbReference type="EMBL" id="RPB00294.1"/>
    </source>
</evidence>
<keyword evidence="2" id="KW-1185">Reference proteome</keyword>
<accession>A0A3N4JPQ8</accession>
<dbReference type="AlphaFoldDB" id="A0A3N4JPQ8"/>
<dbReference type="EMBL" id="ML120381">
    <property type="protein sequence ID" value="RPB00294.1"/>
    <property type="molecule type" value="Genomic_DNA"/>
</dbReference>
<protein>
    <submittedName>
        <fullName evidence="1">Uncharacterized protein</fullName>
    </submittedName>
</protein>
<evidence type="ECO:0000313" key="2">
    <source>
        <dbReference type="Proteomes" id="UP000276215"/>
    </source>
</evidence>
<sequence length="172" mass="19274">MSSTDQPLQYSHLLYQREFTVASQDPQFNSLHSSQTTLGEHIFPDTFHSPTFSWCISNFSKHNSIAMEDLDRNRMHGDDFLDEIHPDDSGSQIFYHLKSQLQPSRSQEIKIDESIDDAGSSILSPPLSSLLTSSASAYNDVGEDIQLSSEILNTSQIPTAFLAKCKQHTGYC</sequence>